<dbReference type="PROSITE" id="PS51013">
    <property type="entry name" value="PANNEXIN"/>
    <property type="match status" value="1"/>
</dbReference>
<dbReference type="InterPro" id="IPR000990">
    <property type="entry name" value="Innexin"/>
</dbReference>
<evidence type="ECO:0000256" key="7">
    <source>
        <dbReference type="ARBA" id="ARBA00022949"/>
    </source>
</evidence>
<dbReference type="PANTHER" id="PTHR11893:SF9">
    <property type="entry name" value="INNEXIN-7"/>
    <property type="match status" value="1"/>
</dbReference>
<dbReference type="Pfam" id="PF00876">
    <property type="entry name" value="Innexin"/>
    <property type="match status" value="1"/>
</dbReference>
<dbReference type="GO" id="GO:0034220">
    <property type="term" value="P:monoatomic ion transmembrane transport"/>
    <property type="evidence" value="ECO:0007669"/>
    <property type="project" value="UniProtKB-KW"/>
</dbReference>
<evidence type="ECO:0000256" key="3">
    <source>
        <dbReference type="ARBA" id="ARBA00022448"/>
    </source>
</evidence>
<feature type="transmembrane region" description="Helical" evidence="12">
    <location>
        <begin position="246"/>
        <end position="266"/>
    </location>
</feature>
<keyword evidence="6" id="KW-0303">Gap junction</keyword>
<sequence length="576" mass="66968">MFVFRVLNTVPYSNEAGAKDLIASLHSFFTTNLLVGLAVLVSWKQFGGKPIECMVPTDFTNAWTQYAEQYCWSEQTYFVPFTSTIWTIEDENDQNQIAPTKRDESKTPDGMHFHNEVILEDDFISVEKSPETDKNNGTSTNGRKVHKLKKGGEKVSYYQWMAFFLLFEACCFKLPCFIWKYFARMQVGELLRACSDDNNAVPEVKKANIRALSVHLQGALRFQKRLKKRKLVPHKILRFLNIKYSMYYVTFIYLLAKIAFLVNCVWQTKLLNDYMLPDRGSHFGYDVWMTLWTSNLTWKEHGIFPRVTLCDFEVREMGNIQTFTVQCVLLMNIFLERIFQLLWFWYVILSTFTLCNLLSWMLCVFNHPTKEHFIVNHLEMCADTPYDKPNSDSRAQVDCFIEKYLGIDGVFLLMLIAQHADVVFTTELVGALYTSHYEIEERRTALKQMDRVLPLIVPDSAKKELRELEEAQKGTPGMKRRQSRQASLGTLGKDVKRFISHEDPDLSEIKKFDDDSDDDKNTPGSSKLSSRQSSSKNGKSEKHDKHDKHEKPDSRRISFEKLPRIEKTGSLDLNKY</sequence>
<organism evidence="14 15">
    <name type="scientific">Diploscapter pachys</name>
    <dbReference type="NCBI Taxonomy" id="2018661"/>
    <lineage>
        <taxon>Eukaryota</taxon>
        <taxon>Metazoa</taxon>
        <taxon>Ecdysozoa</taxon>
        <taxon>Nematoda</taxon>
        <taxon>Chromadorea</taxon>
        <taxon>Rhabditida</taxon>
        <taxon>Rhabditina</taxon>
        <taxon>Rhabditomorpha</taxon>
        <taxon>Rhabditoidea</taxon>
        <taxon>Rhabditidae</taxon>
        <taxon>Diploscapter</taxon>
    </lineage>
</organism>
<comment type="caution">
    <text evidence="12">Lacks conserved residue(s) required for the propagation of feature annotation.</text>
</comment>
<comment type="function">
    <text evidence="12">Structural component of the gap junctions.</text>
</comment>
<evidence type="ECO:0000256" key="11">
    <source>
        <dbReference type="ARBA" id="ARBA00023303"/>
    </source>
</evidence>
<name>A0A2A2K8Y8_9BILA</name>
<keyword evidence="10 12" id="KW-0472">Membrane</keyword>
<dbReference type="STRING" id="2018661.A0A2A2K8Y8"/>
<dbReference type="AlphaFoldDB" id="A0A2A2K8Y8"/>
<dbReference type="PANTHER" id="PTHR11893">
    <property type="entry name" value="INNEXIN"/>
    <property type="match status" value="1"/>
</dbReference>
<keyword evidence="8 12" id="KW-1133">Transmembrane helix</keyword>
<evidence type="ECO:0000256" key="5">
    <source>
        <dbReference type="ARBA" id="ARBA00022692"/>
    </source>
</evidence>
<evidence type="ECO:0000256" key="1">
    <source>
        <dbReference type="ARBA" id="ARBA00004610"/>
    </source>
</evidence>
<dbReference type="OrthoDB" id="5867527at2759"/>
<comment type="caution">
    <text evidence="14">The sequence shown here is derived from an EMBL/GenBank/DDBJ whole genome shotgun (WGS) entry which is preliminary data.</text>
</comment>
<dbReference type="EMBL" id="LIAE01009281">
    <property type="protein sequence ID" value="PAV70362.1"/>
    <property type="molecule type" value="Genomic_DNA"/>
</dbReference>
<evidence type="ECO:0000256" key="9">
    <source>
        <dbReference type="ARBA" id="ARBA00023065"/>
    </source>
</evidence>
<keyword evidence="3 12" id="KW-0813">Transport</keyword>
<feature type="transmembrane region" description="Helical" evidence="12">
    <location>
        <begin position="341"/>
        <end position="362"/>
    </location>
</feature>
<evidence type="ECO:0000313" key="15">
    <source>
        <dbReference type="Proteomes" id="UP000218231"/>
    </source>
</evidence>
<evidence type="ECO:0000256" key="2">
    <source>
        <dbReference type="ARBA" id="ARBA00004651"/>
    </source>
</evidence>
<dbReference type="GO" id="GO:0005886">
    <property type="term" value="C:plasma membrane"/>
    <property type="evidence" value="ECO:0007669"/>
    <property type="project" value="UniProtKB-SubCell"/>
</dbReference>
<keyword evidence="9 12" id="KW-0406">Ion transport</keyword>
<evidence type="ECO:0000256" key="12">
    <source>
        <dbReference type="RuleBase" id="RU010713"/>
    </source>
</evidence>
<dbReference type="Proteomes" id="UP000218231">
    <property type="component" value="Unassembled WGS sequence"/>
</dbReference>
<gene>
    <name evidence="12" type="primary">inx</name>
    <name evidence="14" type="ORF">WR25_24410</name>
</gene>
<keyword evidence="4" id="KW-1003">Cell membrane</keyword>
<feature type="compositionally biased region" description="Basic and acidic residues" evidence="13">
    <location>
        <begin position="538"/>
        <end position="576"/>
    </location>
</feature>
<evidence type="ECO:0000256" key="8">
    <source>
        <dbReference type="ARBA" id="ARBA00022989"/>
    </source>
</evidence>
<reference evidence="14 15" key="1">
    <citation type="journal article" date="2017" name="Curr. Biol.">
        <title>Genome architecture and evolution of a unichromosomal asexual nematode.</title>
        <authorList>
            <person name="Fradin H."/>
            <person name="Zegar C."/>
            <person name="Gutwein M."/>
            <person name="Lucas J."/>
            <person name="Kovtun M."/>
            <person name="Corcoran D."/>
            <person name="Baugh L.R."/>
            <person name="Kiontke K."/>
            <person name="Gunsalus K."/>
            <person name="Fitch D.H."/>
            <person name="Piano F."/>
        </authorList>
    </citation>
    <scope>NUCLEOTIDE SEQUENCE [LARGE SCALE GENOMIC DNA]</scope>
    <source>
        <strain evidence="14">PF1309</strain>
    </source>
</reference>
<feature type="region of interest" description="Disordered" evidence="13">
    <location>
        <begin position="507"/>
        <end position="576"/>
    </location>
</feature>
<dbReference type="GO" id="GO:0005243">
    <property type="term" value="F:gap junction channel activity"/>
    <property type="evidence" value="ECO:0007669"/>
    <property type="project" value="TreeGrafter"/>
</dbReference>
<comment type="subcellular location">
    <subcellularLocation>
        <location evidence="1">Cell junction</location>
        <location evidence="1">Gap junction</location>
    </subcellularLocation>
    <subcellularLocation>
        <location evidence="2 12">Cell membrane</location>
        <topology evidence="2 12">Multi-pass membrane protein</topology>
    </subcellularLocation>
</comment>
<evidence type="ECO:0000256" key="13">
    <source>
        <dbReference type="SAM" id="MobiDB-lite"/>
    </source>
</evidence>
<dbReference type="GO" id="GO:0005921">
    <property type="term" value="C:gap junction"/>
    <property type="evidence" value="ECO:0007669"/>
    <property type="project" value="UniProtKB-SubCell"/>
</dbReference>
<proteinExistence type="inferred from homology"/>
<comment type="similarity">
    <text evidence="12">Belongs to the pannexin family.</text>
</comment>
<feature type="compositionally biased region" description="Low complexity" evidence="13">
    <location>
        <begin position="525"/>
        <end position="537"/>
    </location>
</feature>
<keyword evidence="15" id="KW-1185">Reference proteome</keyword>
<keyword evidence="7" id="KW-0965">Cell junction</keyword>
<evidence type="ECO:0000256" key="4">
    <source>
        <dbReference type="ARBA" id="ARBA00022475"/>
    </source>
</evidence>
<evidence type="ECO:0000313" key="14">
    <source>
        <dbReference type="EMBL" id="PAV70362.1"/>
    </source>
</evidence>
<feature type="transmembrane region" description="Helical" evidence="12">
    <location>
        <begin position="21"/>
        <end position="41"/>
    </location>
</feature>
<keyword evidence="11 12" id="KW-0407">Ion channel</keyword>
<evidence type="ECO:0000256" key="10">
    <source>
        <dbReference type="ARBA" id="ARBA00023136"/>
    </source>
</evidence>
<keyword evidence="5 12" id="KW-0812">Transmembrane</keyword>
<dbReference type="PRINTS" id="PR01262">
    <property type="entry name" value="INNEXIN"/>
</dbReference>
<evidence type="ECO:0000256" key="6">
    <source>
        <dbReference type="ARBA" id="ARBA00022868"/>
    </source>
</evidence>
<accession>A0A2A2K8Y8</accession>
<protein>
    <recommendedName>
        <fullName evidence="12">Innexin</fullName>
    </recommendedName>
</protein>